<dbReference type="RefSeq" id="XP_066659272.1">
    <property type="nucleotide sequence ID" value="XM_066795286.1"/>
</dbReference>
<evidence type="ECO:0000256" key="1">
    <source>
        <dbReference type="SAM" id="MobiDB-lite"/>
    </source>
</evidence>
<dbReference type="EMBL" id="JBBPEH010000001">
    <property type="protein sequence ID" value="KAK7544037.1"/>
    <property type="molecule type" value="Genomic_DNA"/>
</dbReference>
<dbReference type="GeneID" id="92028192"/>
<feature type="region of interest" description="Disordered" evidence="1">
    <location>
        <begin position="189"/>
        <end position="219"/>
    </location>
</feature>
<evidence type="ECO:0000313" key="2">
    <source>
        <dbReference type="EMBL" id="KAK7544037.1"/>
    </source>
</evidence>
<sequence length="255" mass="28990">MICLVAFPHGSMVHSAFSHGRHSVGFAVEREQFLQNGRLRFKMVSLARPARSLALFSPSSHHYTANTPDRLLVSTTLHTCTLTMSVHTCQTRAQKSAPPAATSEKVVRYHREGDITPPEYEDAIQDPPVYYDGSTPTRSVAAATTTDDEPRDPAPAPSYGCRSSCNAEHACRGKLLEQYLSVDVMMLAEEEDEEKEEEEDEADGEDDSDAEEWRQLHDNGYIEMMVRHMESLELEDQRREEQRRRMMQGREEQEE</sequence>
<reference evidence="2 3" key="1">
    <citation type="submission" date="2024-04" db="EMBL/GenBank/DDBJ databases">
        <title>Phyllosticta paracitricarpa is synonymous to the EU quarantine fungus P. citricarpa based on phylogenomic analyses.</title>
        <authorList>
            <consortium name="Lawrence Berkeley National Laboratory"/>
            <person name="Van ingen-buijs V.A."/>
            <person name="Van westerhoven A.C."/>
            <person name="Haridas S."/>
            <person name="Skiadas P."/>
            <person name="Martin F."/>
            <person name="Groenewald J.Z."/>
            <person name="Crous P.W."/>
            <person name="Seidl M.F."/>
        </authorList>
    </citation>
    <scope>NUCLEOTIDE SEQUENCE [LARGE SCALE GENOMIC DNA]</scope>
    <source>
        <strain evidence="2 3">CPC 17464</strain>
    </source>
</reference>
<organism evidence="2 3">
    <name type="scientific">Phyllosticta citribraziliensis</name>
    <dbReference type="NCBI Taxonomy" id="989973"/>
    <lineage>
        <taxon>Eukaryota</taxon>
        <taxon>Fungi</taxon>
        <taxon>Dikarya</taxon>
        <taxon>Ascomycota</taxon>
        <taxon>Pezizomycotina</taxon>
        <taxon>Dothideomycetes</taxon>
        <taxon>Dothideomycetes incertae sedis</taxon>
        <taxon>Botryosphaeriales</taxon>
        <taxon>Phyllostictaceae</taxon>
        <taxon>Phyllosticta</taxon>
    </lineage>
</organism>
<keyword evidence="3" id="KW-1185">Reference proteome</keyword>
<feature type="region of interest" description="Disordered" evidence="1">
    <location>
        <begin position="115"/>
        <end position="163"/>
    </location>
</feature>
<feature type="compositionally biased region" description="Polar residues" evidence="1">
    <location>
        <begin position="134"/>
        <end position="145"/>
    </location>
</feature>
<comment type="caution">
    <text evidence="2">The sequence shown here is derived from an EMBL/GenBank/DDBJ whole genome shotgun (WGS) entry which is preliminary data.</text>
</comment>
<evidence type="ECO:0000313" key="3">
    <source>
        <dbReference type="Proteomes" id="UP001360953"/>
    </source>
</evidence>
<proteinExistence type="predicted"/>
<protein>
    <submittedName>
        <fullName evidence="2">Uncharacterized protein</fullName>
    </submittedName>
</protein>
<feature type="compositionally biased region" description="Acidic residues" evidence="1">
    <location>
        <begin position="189"/>
        <end position="210"/>
    </location>
</feature>
<dbReference type="Proteomes" id="UP001360953">
    <property type="component" value="Unassembled WGS sequence"/>
</dbReference>
<gene>
    <name evidence="2" type="ORF">J3D65DRAFT_3129</name>
</gene>
<name>A0ABR1MBR1_9PEZI</name>
<accession>A0ABR1MBR1</accession>
<feature type="region of interest" description="Disordered" evidence="1">
    <location>
        <begin position="231"/>
        <end position="255"/>
    </location>
</feature>